<evidence type="ECO:0000259" key="6">
    <source>
        <dbReference type="PROSITE" id="PS50075"/>
    </source>
</evidence>
<evidence type="ECO:0000256" key="2">
    <source>
        <dbReference type="ARBA" id="ARBA00006432"/>
    </source>
</evidence>
<dbReference type="Gene3D" id="3.30.559.30">
    <property type="entry name" value="Nonribosomal peptide synthetase, condensation domain"/>
    <property type="match status" value="2"/>
</dbReference>
<dbReference type="GO" id="GO:0008610">
    <property type="term" value="P:lipid biosynthetic process"/>
    <property type="evidence" value="ECO:0007669"/>
    <property type="project" value="UniProtKB-ARBA"/>
</dbReference>
<dbReference type="InterPro" id="IPR009081">
    <property type="entry name" value="PP-bd_ACP"/>
</dbReference>
<dbReference type="InterPro" id="IPR023213">
    <property type="entry name" value="CAT-like_dom_sf"/>
</dbReference>
<dbReference type="InterPro" id="IPR010060">
    <property type="entry name" value="NRPS_synth"/>
</dbReference>
<comment type="similarity">
    <text evidence="2">Belongs to the ATP-dependent AMP-binding enzyme family.</text>
</comment>
<evidence type="ECO:0000256" key="3">
    <source>
        <dbReference type="ARBA" id="ARBA00022450"/>
    </source>
</evidence>
<accession>A0A544V0Q7</accession>
<dbReference type="GO" id="GO:0017000">
    <property type="term" value="P:antibiotic biosynthetic process"/>
    <property type="evidence" value="ECO:0007669"/>
    <property type="project" value="UniProtKB-KW"/>
</dbReference>
<dbReference type="PANTHER" id="PTHR45398">
    <property type="match status" value="1"/>
</dbReference>
<dbReference type="OrthoDB" id="9765680at2"/>
<reference evidence="7 8" key="1">
    <citation type="submission" date="2018-03" db="EMBL/GenBank/DDBJ databases">
        <title>Aerobic endospore-forming bacteria genome sequencing and assembly.</title>
        <authorList>
            <person name="Cavalcante D.A."/>
            <person name="Driks A."/>
            <person name="Putonti C."/>
            <person name="De-Souza M.T."/>
        </authorList>
    </citation>
    <scope>NUCLEOTIDE SEQUENCE [LARGE SCALE GENOMIC DNA]</scope>
    <source>
        <strain evidence="7 8">SDF0037</strain>
    </source>
</reference>
<comment type="caution">
    <text evidence="7">The sequence shown here is derived from an EMBL/GenBank/DDBJ whole genome shotgun (WGS) entry which is preliminary data.</text>
</comment>
<dbReference type="SUPFAM" id="SSF56801">
    <property type="entry name" value="Acetyl-CoA synthetase-like"/>
    <property type="match status" value="1"/>
</dbReference>
<dbReference type="Pfam" id="PF00668">
    <property type="entry name" value="Condensation"/>
    <property type="match status" value="2"/>
</dbReference>
<dbReference type="RefSeq" id="WP_142507111.1">
    <property type="nucleotide sequence ID" value="NZ_SADV01000001.1"/>
</dbReference>
<organism evidence="7 8">
    <name type="scientific">Lysinibacillus sphaericus</name>
    <name type="common">Bacillus sphaericus</name>
    <dbReference type="NCBI Taxonomy" id="1421"/>
    <lineage>
        <taxon>Bacteria</taxon>
        <taxon>Bacillati</taxon>
        <taxon>Bacillota</taxon>
        <taxon>Bacilli</taxon>
        <taxon>Bacillales</taxon>
        <taxon>Bacillaceae</taxon>
        <taxon>Lysinibacillus</taxon>
    </lineage>
</organism>
<dbReference type="Gene3D" id="3.40.50.980">
    <property type="match status" value="2"/>
</dbReference>
<dbReference type="InterPro" id="IPR006162">
    <property type="entry name" value="Ppantetheine_attach_site"/>
</dbReference>
<evidence type="ECO:0000313" key="8">
    <source>
        <dbReference type="Proteomes" id="UP000317944"/>
    </source>
</evidence>
<dbReference type="NCBIfam" id="TIGR01733">
    <property type="entry name" value="AA-adenyl-dom"/>
    <property type="match status" value="1"/>
</dbReference>
<feature type="domain" description="Carrier" evidence="6">
    <location>
        <begin position="944"/>
        <end position="1018"/>
    </location>
</feature>
<dbReference type="InterPro" id="IPR025110">
    <property type="entry name" value="AMP-bd_C"/>
</dbReference>
<keyword evidence="4" id="KW-0597">Phosphoprotein</keyword>
<dbReference type="SUPFAM" id="SSF47336">
    <property type="entry name" value="ACP-like"/>
    <property type="match status" value="1"/>
</dbReference>
<sequence>MLYEEVEYYELTHPQKRIWYIDKINSGSTLHNIGGSLNINGPINIEIMKKTINLVIKNNEGLRLQFTEVDDKPMQYVMEFKEHEINFLDFSNYSVPEEEYRKWVEIVFKRNFDLSGGPLFYLAIYKISEKKYGVLLNVHHIISDGWSIALIQKQICEFYNQLIHDQGSVFDENCSYINFIKSEEKYNSSKRFIKNKDFWVGKLKNPPNEFLYNGAASLEGARSSIKIDTGLSRQIQDFVHNKKCSLNTFFTAVMMIYIYKVTNEKDLIMGTSVFNRTNRVQRNAVGMFTSTMPLRFLMNSELSTGDLITQINDEIISCFFNQKYPYDLIIQDLELSKSGYDSLFRMTMNYYNVEMESKIGGFDATVDEYYNGNQSYSMQLSVKEWAEKNIRLDFDYKTKEYTETEIKTMQKAIIYIAEQLIDEKLLIKDMQLVCDNEIHDRLYHFNANKNHYPCKTVSELFEEQVAKYPHKIALEFKGDVLTYEKLNEKVNRLADYLLEQGVGKKTIVSVLQTHSLELVISILGILKAGGTYLPIDPDYPINRINYLLKDSGSKFLITNIGINGLDFNGEIININNLDLNLYSSKNPSNKNSIDDLAYIIYTSGTTGMPKGVVIKHQGLTNYICWANKTYLTNENEAMALYSSIAFDLTVTSVFMPLISGQKIVIYDNDENEFILYKILRENKVTVIKLTPAHLVLLKGIDYTNSKVKKLIVGGEDLKVSLAKEINDGFGDVEIYNEYGPTETVVGCMIHKYKEENDTSLSVPIGCPIDNTHIYILNADLNVMPVGLPGELYISGDGVAKGYLNNSELTQRKFVDNPFVSGQKMYKTGDMARYLESGLIEYIGRSDKQVKIRGHRIELGEIERCLTVIPGVKNAVIVLKQSLNAYIVAEDISEYELKEKLAEMLPRYMMPTNFVFIDQLPLTLNGKIDISLLPEPEVKRTEFETAVTLIEKELVSMISEVLGVDDIDMNDNFYHLGGDSINAIQISSRLMNIGYVIKAKDILSFETIKEIAAAVQIADNGLIDQGMASGSFELTPIMKWFFEQNFANENHYNQSIVLKVEHFDINKIKKALVMLIEHHDALRLNYDRLGERLYYNNQVSDITVDYFDLSVYSSEEQDLLIEEQGFKLTSDLDIEKDLLLKAGAFNLGVRGHLLFLTAHHLVVDGVSWRIILEDFDNLLSATNDQEMKLPLKTHSFMEWSNWLKKYSENSFDYEKKYWLNTLAHHFDYPYDFNTGLDTVSKSATLSMELEIEKTNQLLTKVNDVYGIGVQETLTIALATIIKDLTGQNDVVIELEGHGREEMDSGINISRTIGWFTSLYPLSLKIQDKNLDFNLKSLKEQIRKIPNKGLDFGVLKYLKNEFNVDSASYVRFNYLGNDESSKKRKSFQLAHGGYKFDTDTKNTLTAILDINAMIIDGKLIIAVVFSRNKFLEETIGNLLNMYINRIKEIIELSSSKTHKNFTPSDFSASDISQDDLDSLFV</sequence>
<evidence type="ECO:0000313" key="7">
    <source>
        <dbReference type="EMBL" id="TQR39692.1"/>
    </source>
</evidence>
<dbReference type="NCBIfam" id="TIGR01720">
    <property type="entry name" value="NRPS-para261"/>
    <property type="match status" value="1"/>
</dbReference>
<evidence type="ECO:0000256" key="4">
    <source>
        <dbReference type="ARBA" id="ARBA00022553"/>
    </source>
</evidence>
<keyword evidence="5" id="KW-0045">Antibiotic biosynthesis</keyword>
<dbReference type="EMBL" id="SADV01000001">
    <property type="protein sequence ID" value="TQR39692.1"/>
    <property type="molecule type" value="Genomic_DNA"/>
</dbReference>
<name>A0A544V0Q7_LYSSH</name>
<gene>
    <name evidence="7" type="ORF">C7Y47_01280</name>
</gene>
<dbReference type="InterPro" id="IPR001242">
    <property type="entry name" value="Condensation_dom"/>
</dbReference>
<dbReference type="PANTHER" id="PTHR45398:SF1">
    <property type="entry name" value="ENZYME, PUTATIVE (JCVI)-RELATED"/>
    <property type="match status" value="1"/>
</dbReference>
<dbReference type="PROSITE" id="PS00455">
    <property type="entry name" value="AMP_BINDING"/>
    <property type="match status" value="1"/>
</dbReference>
<proteinExistence type="inferred from homology"/>
<dbReference type="Gene3D" id="3.30.300.30">
    <property type="match status" value="1"/>
</dbReference>
<dbReference type="InterPro" id="IPR045851">
    <property type="entry name" value="AMP-bd_C_sf"/>
</dbReference>
<dbReference type="GO" id="GO:0003824">
    <property type="term" value="F:catalytic activity"/>
    <property type="evidence" value="ECO:0007669"/>
    <property type="project" value="InterPro"/>
</dbReference>
<dbReference type="Gene3D" id="3.30.559.10">
    <property type="entry name" value="Chloramphenicol acetyltransferase-like domain"/>
    <property type="match status" value="2"/>
</dbReference>
<dbReference type="FunFam" id="2.30.38.10:FF:000001">
    <property type="entry name" value="Non-ribosomal peptide synthetase PvdI"/>
    <property type="match status" value="1"/>
</dbReference>
<dbReference type="Gene3D" id="1.10.1200.10">
    <property type="entry name" value="ACP-like"/>
    <property type="match status" value="1"/>
</dbReference>
<dbReference type="Proteomes" id="UP000317944">
    <property type="component" value="Unassembled WGS sequence"/>
</dbReference>
<keyword evidence="3" id="KW-0596">Phosphopantetheine</keyword>
<dbReference type="Pfam" id="PF13193">
    <property type="entry name" value="AMP-binding_C"/>
    <property type="match status" value="1"/>
</dbReference>
<dbReference type="InterPro" id="IPR020459">
    <property type="entry name" value="AMP-binding"/>
</dbReference>
<dbReference type="Pfam" id="PF00550">
    <property type="entry name" value="PP-binding"/>
    <property type="match status" value="1"/>
</dbReference>
<evidence type="ECO:0000256" key="1">
    <source>
        <dbReference type="ARBA" id="ARBA00001957"/>
    </source>
</evidence>
<dbReference type="Pfam" id="PF00501">
    <property type="entry name" value="AMP-binding"/>
    <property type="match status" value="1"/>
</dbReference>
<dbReference type="Gene3D" id="2.30.38.10">
    <property type="entry name" value="Luciferase, Domain 3"/>
    <property type="match status" value="1"/>
</dbReference>
<dbReference type="SUPFAM" id="SSF52777">
    <property type="entry name" value="CoA-dependent acyltransferases"/>
    <property type="match status" value="4"/>
</dbReference>
<dbReference type="InterPro" id="IPR036736">
    <property type="entry name" value="ACP-like_sf"/>
</dbReference>
<evidence type="ECO:0000256" key="5">
    <source>
        <dbReference type="ARBA" id="ARBA00023194"/>
    </source>
</evidence>
<dbReference type="PRINTS" id="PR00154">
    <property type="entry name" value="AMPBINDING"/>
</dbReference>
<dbReference type="PROSITE" id="PS50075">
    <property type="entry name" value="CARRIER"/>
    <property type="match status" value="1"/>
</dbReference>
<comment type="cofactor">
    <cofactor evidence="1">
        <name>pantetheine 4'-phosphate</name>
        <dbReference type="ChEBI" id="CHEBI:47942"/>
    </cofactor>
</comment>
<protein>
    <submittedName>
        <fullName evidence="7">Amino acid adenylation domain-containing protein</fullName>
    </submittedName>
</protein>
<dbReference type="InterPro" id="IPR020845">
    <property type="entry name" value="AMP-binding_CS"/>
</dbReference>
<dbReference type="PROSITE" id="PS00012">
    <property type="entry name" value="PHOSPHOPANTETHEINE"/>
    <property type="match status" value="1"/>
</dbReference>
<dbReference type="InterPro" id="IPR000873">
    <property type="entry name" value="AMP-dep_synth/lig_dom"/>
</dbReference>
<dbReference type="InterPro" id="IPR010071">
    <property type="entry name" value="AA_adenyl_dom"/>
</dbReference>
<dbReference type="FunFam" id="3.40.50.980:FF:000001">
    <property type="entry name" value="Non-ribosomal peptide synthetase"/>
    <property type="match status" value="1"/>
</dbReference>